<dbReference type="Proteomes" id="UP000427716">
    <property type="component" value="Chromosome"/>
</dbReference>
<protein>
    <submittedName>
        <fullName evidence="2">Uncharacterized protein</fullName>
    </submittedName>
</protein>
<evidence type="ECO:0000313" key="3">
    <source>
        <dbReference type="Proteomes" id="UP000427716"/>
    </source>
</evidence>
<organism evidence="2 3">
    <name type="scientific">Guyparkeria halophila</name>
    <dbReference type="NCBI Taxonomy" id="47960"/>
    <lineage>
        <taxon>Bacteria</taxon>
        <taxon>Pseudomonadati</taxon>
        <taxon>Pseudomonadota</taxon>
        <taxon>Gammaproteobacteria</taxon>
        <taxon>Chromatiales</taxon>
        <taxon>Thioalkalibacteraceae</taxon>
        <taxon>Guyparkeria</taxon>
    </lineage>
</organism>
<evidence type="ECO:0000256" key="1">
    <source>
        <dbReference type="SAM" id="Phobius"/>
    </source>
</evidence>
<accession>A0A6I6D365</accession>
<reference evidence="2 3" key="1">
    <citation type="submission" date="2019-11" db="EMBL/GenBank/DDBJ databases">
        <authorList>
            <person name="Zhang J."/>
            <person name="Sun C."/>
        </authorList>
    </citation>
    <scope>NUCLEOTIDE SEQUENCE [LARGE SCALE GENOMIC DNA]</scope>
    <source>
        <strain evidence="3">sp2</strain>
    </source>
</reference>
<sequence>MAFLHVVIERTEEEKPLFLFGDLTKTELKRRFIRPYKLARSVLKENRVVNLSCVTSVHVIETDKPLDVALKHLRVESNERIDSLNRESGGVFIISAGSGWVAEDIVHCGRDVTAQYVTSPPGEGTLASHALAFLHNPWVLRVGGGLLIIVVGGFVVRWLWT</sequence>
<dbReference type="AlphaFoldDB" id="A0A6I6D365"/>
<dbReference type="RefSeq" id="WP_156227768.1">
    <property type="nucleotide sequence ID" value="NZ_CP046415.1"/>
</dbReference>
<dbReference type="EMBL" id="CP046415">
    <property type="protein sequence ID" value="QGT77771.1"/>
    <property type="molecule type" value="Genomic_DNA"/>
</dbReference>
<gene>
    <name evidence="2" type="ORF">GM160_02060</name>
</gene>
<name>A0A6I6D365_9GAMM</name>
<evidence type="ECO:0000313" key="2">
    <source>
        <dbReference type="EMBL" id="QGT77771.1"/>
    </source>
</evidence>
<keyword evidence="1" id="KW-0812">Transmembrane</keyword>
<keyword evidence="3" id="KW-1185">Reference proteome</keyword>
<dbReference type="KEGG" id="ghl:GM160_02060"/>
<keyword evidence="1" id="KW-1133">Transmembrane helix</keyword>
<keyword evidence="1" id="KW-0472">Membrane</keyword>
<proteinExistence type="predicted"/>
<feature type="transmembrane region" description="Helical" evidence="1">
    <location>
        <begin position="138"/>
        <end position="160"/>
    </location>
</feature>